<gene>
    <name evidence="6" type="ORF">EV209_0519</name>
</gene>
<dbReference type="SUPFAM" id="SSF54593">
    <property type="entry name" value="Glyoxalase/Bleomycin resistance protein/Dihydroxybiphenyl dioxygenase"/>
    <property type="match status" value="1"/>
</dbReference>
<evidence type="ECO:0000259" key="5">
    <source>
        <dbReference type="PROSITE" id="PS51819"/>
    </source>
</evidence>
<feature type="domain" description="VOC" evidence="5">
    <location>
        <begin position="6"/>
        <end position="124"/>
    </location>
</feature>
<evidence type="ECO:0000256" key="3">
    <source>
        <dbReference type="ARBA" id="ARBA00032460"/>
    </source>
</evidence>
<dbReference type="GO" id="GO:0004462">
    <property type="term" value="F:lactoylglutathione lyase activity"/>
    <property type="evidence" value="ECO:0007669"/>
    <property type="project" value="TreeGrafter"/>
</dbReference>
<evidence type="ECO:0000256" key="1">
    <source>
        <dbReference type="ARBA" id="ARBA00030291"/>
    </source>
</evidence>
<dbReference type="Gene3D" id="3.10.180.10">
    <property type="entry name" value="2,3-Dihydroxybiphenyl 1,2-Dioxygenase, domain 1"/>
    <property type="match status" value="1"/>
</dbReference>
<dbReference type="GO" id="GO:0019243">
    <property type="term" value="P:methylglyoxal catabolic process to D-lactate via S-lactoyl-glutathione"/>
    <property type="evidence" value="ECO:0007669"/>
    <property type="project" value="TreeGrafter"/>
</dbReference>
<sequence length="125" mass="14610">MDMNFQFAHYNYNVMDLKRSLKFYQEALGLIEARRKEAGDGSFILVYLEDGATGFQLELTWLRDWGKDRYELGDNEVHLAMAVDNMEEAHQKHEEMGCICYENPGMGIYFIQDPDGYWIEIVPAK</sequence>
<dbReference type="InterPro" id="IPR004360">
    <property type="entry name" value="Glyas_Fos-R_dOase_dom"/>
</dbReference>
<name>A0A4Q7PQ24_9FIRM</name>
<keyword evidence="6" id="KW-0456">Lyase</keyword>
<dbReference type="AlphaFoldDB" id="A0A4Q7PQ24"/>
<dbReference type="InterPro" id="IPR037523">
    <property type="entry name" value="VOC_core"/>
</dbReference>
<dbReference type="Proteomes" id="UP000292927">
    <property type="component" value="Unassembled WGS sequence"/>
</dbReference>
<dbReference type="EMBL" id="SGXF01000001">
    <property type="protein sequence ID" value="RZT02406.1"/>
    <property type="molecule type" value="Genomic_DNA"/>
</dbReference>
<reference evidence="6 7" key="1">
    <citation type="submission" date="2019-02" db="EMBL/GenBank/DDBJ databases">
        <title>Genomic Encyclopedia of Type Strains, Phase IV (KMG-IV): sequencing the most valuable type-strain genomes for metagenomic binning, comparative biology and taxonomic classification.</title>
        <authorList>
            <person name="Goeker M."/>
        </authorList>
    </citation>
    <scope>NUCLEOTIDE SEQUENCE [LARGE SCALE GENOMIC DNA]</scope>
    <source>
        <strain evidence="6 7">DSM 29486</strain>
    </source>
</reference>
<evidence type="ECO:0000256" key="2">
    <source>
        <dbReference type="ARBA" id="ARBA00030892"/>
    </source>
</evidence>
<dbReference type="InterPro" id="IPR029068">
    <property type="entry name" value="Glyas_Bleomycin-R_OHBP_Dase"/>
</dbReference>
<dbReference type="PANTHER" id="PTHR46036">
    <property type="entry name" value="LACTOYLGLUTATHIONE LYASE"/>
    <property type="match status" value="1"/>
</dbReference>
<dbReference type="PROSITE" id="PS51819">
    <property type="entry name" value="VOC"/>
    <property type="match status" value="1"/>
</dbReference>
<proteinExistence type="predicted"/>
<dbReference type="PANTHER" id="PTHR46036:SF5">
    <property type="entry name" value="LACTOYLGLUTATHIONE LYASE"/>
    <property type="match status" value="1"/>
</dbReference>
<organism evidence="6 7">
    <name type="scientific">Cuneatibacter caecimuris</name>
    <dbReference type="NCBI Taxonomy" id="1796618"/>
    <lineage>
        <taxon>Bacteria</taxon>
        <taxon>Bacillati</taxon>
        <taxon>Bacillota</taxon>
        <taxon>Clostridia</taxon>
        <taxon>Lachnospirales</taxon>
        <taxon>Lachnospiraceae</taxon>
        <taxon>Cuneatibacter</taxon>
    </lineage>
</organism>
<dbReference type="Pfam" id="PF00903">
    <property type="entry name" value="Glyoxalase"/>
    <property type="match status" value="1"/>
</dbReference>
<protein>
    <recommendedName>
        <fullName evidence="2">Aldoketomutase</fullName>
    </recommendedName>
    <alternativeName>
        <fullName evidence="1">Ketone-aldehyde mutase</fullName>
    </alternativeName>
    <alternativeName>
        <fullName evidence="3">Methylglyoxalase</fullName>
    </alternativeName>
    <alternativeName>
        <fullName evidence="4">S-D-lactoylglutathione methylglyoxal lyase</fullName>
    </alternativeName>
</protein>
<evidence type="ECO:0000313" key="7">
    <source>
        <dbReference type="Proteomes" id="UP000292927"/>
    </source>
</evidence>
<dbReference type="GO" id="GO:0005737">
    <property type="term" value="C:cytoplasm"/>
    <property type="evidence" value="ECO:0007669"/>
    <property type="project" value="TreeGrafter"/>
</dbReference>
<evidence type="ECO:0000313" key="6">
    <source>
        <dbReference type="EMBL" id="RZT02406.1"/>
    </source>
</evidence>
<accession>A0A4Q7PQ24</accession>
<evidence type="ECO:0000256" key="4">
    <source>
        <dbReference type="ARBA" id="ARBA00033298"/>
    </source>
</evidence>
<comment type="caution">
    <text evidence="6">The sequence shown here is derived from an EMBL/GenBank/DDBJ whole genome shotgun (WGS) entry which is preliminary data.</text>
</comment>
<keyword evidence="7" id="KW-1185">Reference proteome</keyword>